<accession>A0A2A6LNP5</accession>
<organism evidence="1 2">
    <name type="scientific">Rhizobium fredii</name>
    <name type="common">Sinorhizobium fredii</name>
    <dbReference type="NCBI Taxonomy" id="380"/>
    <lineage>
        <taxon>Bacteria</taxon>
        <taxon>Pseudomonadati</taxon>
        <taxon>Pseudomonadota</taxon>
        <taxon>Alphaproteobacteria</taxon>
        <taxon>Hyphomicrobiales</taxon>
        <taxon>Rhizobiaceae</taxon>
        <taxon>Sinorhizobium/Ensifer group</taxon>
        <taxon>Sinorhizobium</taxon>
    </lineage>
</organism>
<gene>
    <name evidence="1" type="ORF">CO661_32645</name>
</gene>
<protein>
    <recommendedName>
        <fullName evidence="3">Multi-ubiquitin domain-containing protein</fullName>
    </recommendedName>
</protein>
<sequence>MSATAELARAEAYFLNDAPVTSRDRIVTGREVLTRGGLKPPSDYRLILAAAGRTQLVELDAEIDLRDQVEPRFYALQSDRVFSFTVDEIDQVWVSDTIPVDRLVSLIAMPPDRELVLERAGEPDIVLSSGGTVSLAGKAVEHLRTRPKAPHEFIEVTVFTTSGTFPEEGALRVPPVSVVKQVLARAAAKLGLMDTTDWVVTVGGRDINPDRSFTQNGLAGRVELEWGPREGGGGA</sequence>
<evidence type="ECO:0000313" key="1">
    <source>
        <dbReference type="EMBL" id="PDT43866.1"/>
    </source>
</evidence>
<proteinExistence type="predicted"/>
<name>A0A2A6LNP5_RHIFR</name>
<evidence type="ECO:0008006" key="3">
    <source>
        <dbReference type="Google" id="ProtNLM"/>
    </source>
</evidence>
<reference evidence="1 2" key="1">
    <citation type="submission" date="2017-09" db="EMBL/GenBank/DDBJ databases">
        <title>Comparative genomics of rhizobia isolated from Phaseolus vulgaris in China.</title>
        <authorList>
            <person name="Tong W."/>
        </authorList>
    </citation>
    <scope>NUCLEOTIDE SEQUENCE [LARGE SCALE GENOMIC DNA]</scope>
    <source>
        <strain evidence="1 2">PCH1</strain>
    </source>
</reference>
<dbReference type="AlphaFoldDB" id="A0A2A6LNP5"/>
<evidence type="ECO:0000313" key="2">
    <source>
        <dbReference type="Proteomes" id="UP000220353"/>
    </source>
</evidence>
<comment type="caution">
    <text evidence="1">The sequence shown here is derived from an EMBL/GenBank/DDBJ whole genome shotgun (WGS) entry which is preliminary data.</text>
</comment>
<dbReference type="EMBL" id="NWTC01000055">
    <property type="protein sequence ID" value="PDT43866.1"/>
    <property type="molecule type" value="Genomic_DNA"/>
</dbReference>
<dbReference type="RefSeq" id="WP_097588098.1">
    <property type="nucleotide sequence ID" value="NZ_NWTC01000055.1"/>
</dbReference>
<dbReference type="Proteomes" id="UP000220353">
    <property type="component" value="Unassembled WGS sequence"/>
</dbReference>